<evidence type="ECO:0000256" key="7">
    <source>
        <dbReference type="SAM" id="Phobius"/>
    </source>
</evidence>
<feature type="transmembrane region" description="Helical" evidence="7">
    <location>
        <begin position="140"/>
        <end position="163"/>
    </location>
</feature>
<feature type="transmembrane region" description="Helical" evidence="7">
    <location>
        <begin position="228"/>
        <end position="251"/>
    </location>
</feature>
<dbReference type="PANTHER" id="PTHR22926">
    <property type="entry name" value="PHOSPHO-N-ACETYLMURAMOYL-PENTAPEPTIDE-TRANSFERASE"/>
    <property type="match status" value="1"/>
</dbReference>
<dbReference type="PANTHER" id="PTHR22926:SF3">
    <property type="entry name" value="UNDECAPRENYL-PHOSPHATE ALPHA-N-ACETYLGLUCOSAMINYL 1-PHOSPHATE TRANSFERASE"/>
    <property type="match status" value="1"/>
</dbReference>
<feature type="transmembrane region" description="Helical" evidence="7">
    <location>
        <begin position="175"/>
        <end position="194"/>
    </location>
</feature>
<dbReference type="InterPro" id="IPR000715">
    <property type="entry name" value="Glycosyl_transferase_4"/>
</dbReference>
<keyword evidence="6 7" id="KW-0472">Membrane</keyword>
<comment type="caution">
    <text evidence="8">The sequence shown here is derived from an EMBL/GenBank/DDBJ whole genome shotgun (WGS) entry which is preliminary data.</text>
</comment>
<evidence type="ECO:0000256" key="4">
    <source>
        <dbReference type="ARBA" id="ARBA00022692"/>
    </source>
</evidence>
<reference evidence="9" key="1">
    <citation type="journal article" date="2019" name="Int. J. Syst. Evol. Microbiol.">
        <title>The Global Catalogue of Microorganisms (GCM) 10K type strain sequencing project: providing services to taxonomists for standard genome sequencing and annotation.</title>
        <authorList>
            <consortium name="The Broad Institute Genomics Platform"/>
            <consortium name="The Broad Institute Genome Sequencing Center for Infectious Disease"/>
            <person name="Wu L."/>
            <person name="Ma J."/>
        </authorList>
    </citation>
    <scope>NUCLEOTIDE SEQUENCE [LARGE SCALE GENOMIC DNA]</scope>
    <source>
        <strain evidence="9">JCM 16704</strain>
    </source>
</reference>
<evidence type="ECO:0000313" key="9">
    <source>
        <dbReference type="Proteomes" id="UP001500101"/>
    </source>
</evidence>
<evidence type="ECO:0000313" key="8">
    <source>
        <dbReference type="EMBL" id="GAA4142027.1"/>
    </source>
</evidence>
<dbReference type="Pfam" id="PF00953">
    <property type="entry name" value="Glycos_transf_4"/>
    <property type="match status" value="1"/>
</dbReference>
<dbReference type="CDD" id="cd06853">
    <property type="entry name" value="GT_WecA_like"/>
    <property type="match status" value="1"/>
</dbReference>
<dbReference type="EMBL" id="BAAAZI010000009">
    <property type="protein sequence ID" value="GAA4142027.1"/>
    <property type="molecule type" value="Genomic_DNA"/>
</dbReference>
<evidence type="ECO:0000256" key="6">
    <source>
        <dbReference type="ARBA" id="ARBA00023136"/>
    </source>
</evidence>
<evidence type="ECO:0000256" key="3">
    <source>
        <dbReference type="ARBA" id="ARBA00022679"/>
    </source>
</evidence>
<evidence type="ECO:0000256" key="1">
    <source>
        <dbReference type="ARBA" id="ARBA00004651"/>
    </source>
</evidence>
<dbReference type="InterPro" id="IPR018480">
    <property type="entry name" value="PNAcMuramoyl-5peptid_Trfase_CS"/>
</dbReference>
<dbReference type="Proteomes" id="UP001500101">
    <property type="component" value="Unassembled WGS sequence"/>
</dbReference>
<proteinExistence type="predicted"/>
<dbReference type="RefSeq" id="WP_344674828.1">
    <property type="nucleotide sequence ID" value="NZ_BAAAZI010000009.1"/>
</dbReference>
<feature type="transmembrane region" description="Helical" evidence="7">
    <location>
        <begin position="85"/>
        <end position="105"/>
    </location>
</feature>
<gene>
    <name evidence="8" type="ORF">GCM10022216_22570</name>
</gene>
<organism evidence="8 9">
    <name type="scientific">Sphingobacterium kyonggiense</name>
    <dbReference type="NCBI Taxonomy" id="714075"/>
    <lineage>
        <taxon>Bacteria</taxon>
        <taxon>Pseudomonadati</taxon>
        <taxon>Bacteroidota</taxon>
        <taxon>Sphingobacteriia</taxon>
        <taxon>Sphingobacteriales</taxon>
        <taxon>Sphingobacteriaceae</taxon>
        <taxon>Sphingobacterium</taxon>
    </lineage>
</organism>
<keyword evidence="2" id="KW-1003">Cell membrane</keyword>
<sequence length="397" mass="44913">MEYLILLIPFLLAIYLGKVIIPYIMLITYKKRLFDPVDARKLHQSIIPRLGGVAFVPIQCVLLAITVIIVYKINFVNLNIHTNDVFPMFIMLICGMVMLYIIGIADDLIGVSYKWKFVAQIMVACLFPLGGLWINDLYGILFLVDLPAWVGMPLTVFAVVLIINAINLIDGLDGLCSGLVAVGCLVLGGLFAYYEAWIHALLAFITTGILISFFYYNVFGQSKRRRRIFMGDTGSMTLGYTMAFLTISFAMHNDHIKPFSEGAIVVAFSTLIVPVFDVIRVIIVRWFNKQPLFKADRSHIHHKLLRSGISHKSAMLSIVGLSLFFCIFNVIMVQYISNNVVVLLDLLLWISFTLIFNFVVKQKKVKLAKKEIVEVPNNKTNLVEKKVSLPLVNKYNY</sequence>
<feature type="transmembrane region" description="Helical" evidence="7">
    <location>
        <begin position="200"/>
        <end position="216"/>
    </location>
</feature>
<accession>A0ABP7YWJ2</accession>
<comment type="subcellular location">
    <subcellularLocation>
        <location evidence="1">Cell membrane</location>
        <topology evidence="1">Multi-pass membrane protein</topology>
    </subcellularLocation>
</comment>
<name>A0ABP7YWJ2_9SPHI</name>
<keyword evidence="3" id="KW-0808">Transferase</keyword>
<feature type="transmembrane region" description="Helical" evidence="7">
    <location>
        <begin position="117"/>
        <end position="134"/>
    </location>
</feature>
<feature type="transmembrane region" description="Helical" evidence="7">
    <location>
        <begin position="6"/>
        <end position="29"/>
    </location>
</feature>
<evidence type="ECO:0000256" key="2">
    <source>
        <dbReference type="ARBA" id="ARBA00022475"/>
    </source>
</evidence>
<evidence type="ECO:0000256" key="5">
    <source>
        <dbReference type="ARBA" id="ARBA00022989"/>
    </source>
</evidence>
<dbReference type="PROSITE" id="PS01348">
    <property type="entry name" value="MRAY_2"/>
    <property type="match status" value="1"/>
</dbReference>
<protein>
    <submittedName>
        <fullName evidence="8">MraY family glycosyltransferase</fullName>
    </submittedName>
</protein>
<feature type="transmembrane region" description="Helical" evidence="7">
    <location>
        <begin position="263"/>
        <end position="287"/>
    </location>
</feature>
<keyword evidence="5 7" id="KW-1133">Transmembrane helix</keyword>
<feature type="transmembrane region" description="Helical" evidence="7">
    <location>
        <begin position="313"/>
        <end position="336"/>
    </location>
</feature>
<feature type="transmembrane region" description="Helical" evidence="7">
    <location>
        <begin position="50"/>
        <end position="73"/>
    </location>
</feature>
<keyword evidence="9" id="KW-1185">Reference proteome</keyword>
<keyword evidence="4 7" id="KW-0812">Transmembrane</keyword>
<feature type="transmembrane region" description="Helical" evidence="7">
    <location>
        <begin position="342"/>
        <end position="360"/>
    </location>
</feature>